<comment type="caution">
    <text evidence="1">The sequence shown here is derived from an EMBL/GenBank/DDBJ whole genome shotgun (WGS) entry which is preliminary data.</text>
</comment>
<dbReference type="Proteomes" id="UP001168338">
    <property type="component" value="Unassembled WGS sequence"/>
</dbReference>
<dbReference type="SUPFAM" id="SSF55144">
    <property type="entry name" value="LigT-like"/>
    <property type="match status" value="1"/>
</dbReference>
<gene>
    <name evidence="1" type="ORF">FGU65_13300</name>
</gene>
<dbReference type="InterPro" id="IPR009097">
    <property type="entry name" value="Cyclic_Pdiesterase"/>
</dbReference>
<dbReference type="RefSeq" id="WP_301665036.1">
    <property type="nucleotide sequence ID" value="NZ_VCYH01000010.1"/>
</dbReference>
<protein>
    <submittedName>
        <fullName evidence="1">2'-5' RNA ligase family protein</fullName>
    </submittedName>
</protein>
<evidence type="ECO:0000313" key="2">
    <source>
        <dbReference type="Proteomes" id="UP001168338"/>
    </source>
</evidence>
<organism evidence="1 2">
    <name type="scientific">Methanoculleus frigidifontis</name>
    <dbReference type="NCBI Taxonomy" id="2584085"/>
    <lineage>
        <taxon>Archaea</taxon>
        <taxon>Methanobacteriati</taxon>
        <taxon>Methanobacteriota</taxon>
        <taxon>Stenosarchaea group</taxon>
        <taxon>Methanomicrobia</taxon>
        <taxon>Methanomicrobiales</taxon>
        <taxon>Methanomicrobiaceae</taxon>
        <taxon>Methanoculleus</taxon>
    </lineage>
</organism>
<sequence length="234" mass="27287">MSRQRNCYNLHVTVFDRDVSEIARRTAGAFRLGHRVQWYPHVTVLSHFRLRPGVPEERLLQSIAERARPFAFLPLTIDGFFLLANHRDGNYAIAHRVIPSGDFTAFWHPLAEDLFHYRLFPPGAPIARAENTTDIYPEKKSLHITIARYLCRDEADALWQAMQNHPRIQPLARTVDVLRLTLGRNMRIHAEYDLPRRTWLFGEEIFSRLEWAKTADAYEEQRTPPGFVPDRDGC</sequence>
<name>A0ABT8MD79_9EURY</name>
<dbReference type="Pfam" id="PF13563">
    <property type="entry name" value="2_5_RNA_ligase2"/>
    <property type="match status" value="1"/>
</dbReference>
<keyword evidence="1" id="KW-0436">Ligase</keyword>
<dbReference type="EMBL" id="VCYH01000010">
    <property type="protein sequence ID" value="MDN7025844.1"/>
    <property type="molecule type" value="Genomic_DNA"/>
</dbReference>
<reference evidence="1" key="1">
    <citation type="submission" date="2019-05" db="EMBL/GenBank/DDBJ databases">
        <title>Methanoculleus sp. FWC-SCC1, a methanogenic archaeon isolated from deep marine cold seep.</title>
        <authorList>
            <person name="Chen Y.-W."/>
            <person name="Chen S.-C."/>
            <person name="Teng N.-H."/>
            <person name="Lai M.-C."/>
        </authorList>
    </citation>
    <scope>NUCLEOTIDE SEQUENCE</scope>
    <source>
        <strain evidence="1">FWC-SCC1</strain>
    </source>
</reference>
<proteinExistence type="predicted"/>
<evidence type="ECO:0000313" key="1">
    <source>
        <dbReference type="EMBL" id="MDN7025844.1"/>
    </source>
</evidence>
<keyword evidence="2" id="KW-1185">Reference proteome</keyword>
<accession>A0ABT8MD79</accession>
<dbReference type="Gene3D" id="3.90.1140.10">
    <property type="entry name" value="Cyclic phosphodiesterase"/>
    <property type="match status" value="1"/>
</dbReference>
<dbReference type="GO" id="GO:0016874">
    <property type="term" value="F:ligase activity"/>
    <property type="evidence" value="ECO:0007669"/>
    <property type="project" value="UniProtKB-KW"/>
</dbReference>